<dbReference type="InterPro" id="IPR013320">
    <property type="entry name" value="ConA-like_dom_sf"/>
</dbReference>
<dbReference type="Ensembl" id="ENSVKKT00000027452.1">
    <property type="protein sequence ID" value="ENSVKKP00000026796.1"/>
    <property type="gene ID" value="ENSVKKG00000017469.1"/>
</dbReference>
<evidence type="ECO:0000313" key="9">
    <source>
        <dbReference type="Proteomes" id="UP000694545"/>
    </source>
</evidence>
<keyword evidence="9" id="KW-1185">Reference proteome</keyword>
<reference evidence="8" key="1">
    <citation type="submission" date="2025-08" db="UniProtKB">
        <authorList>
            <consortium name="Ensembl"/>
        </authorList>
    </citation>
    <scope>IDENTIFICATION</scope>
</reference>
<dbReference type="SMART" id="SM00449">
    <property type="entry name" value="SPRY"/>
    <property type="match status" value="1"/>
</dbReference>
<evidence type="ECO:0000256" key="2">
    <source>
        <dbReference type="ARBA" id="ARBA00022699"/>
    </source>
</evidence>
<dbReference type="InterPro" id="IPR003879">
    <property type="entry name" value="Butyrophylin_SPRY"/>
</dbReference>
<feature type="region of interest" description="Disordered" evidence="5">
    <location>
        <begin position="77"/>
        <end position="111"/>
    </location>
</feature>
<evidence type="ECO:0000256" key="4">
    <source>
        <dbReference type="ARBA" id="ARBA00034460"/>
    </source>
</evidence>
<organism evidence="8 9">
    <name type="scientific">Varanus komodoensis</name>
    <name type="common">Komodo dragon</name>
    <dbReference type="NCBI Taxonomy" id="61221"/>
    <lineage>
        <taxon>Eukaryota</taxon>
        <taxon>Metazoa</taxon>
        <taxon>Chordata</taxon>
        <taxon>Craniata</taxon>
        <taxon>Vertebrata</taxon>
        <taxon>Euteleostomi</taxon>
        <taxon>Lepidosauria</taxon>
        <taxon>Squamata</taxon>
        <taxon>Bifurcata</taxon>
        <taxon>Unidentata</taxon>
        <taxon>Episquamata</taxon>
        <taxon>Toxicofera</taxon>
        <taxon>Anguimorpha</taxon>
        <taxon>Paleoanguimorpha</taxon>
        <taxon>Varanoidea</taxon>
        <taxon>Varanidae</taxon>
        <taxon>Varanus</taxon>
    </lineage>
</organism>
<reference evidence="8" key="2">
    <citation type="submission" date="2025-09" db="UniProtKB">
        <authorList>
            <consortium name="Ensembl"/>
        </authorList>
    </citation>
    <scope>IDENTIFICATION</scope>
</reference>
<dbReference type="InterPro" id="IPR001870">
    <property type="entry name" value="B30.2/SPRY"/>
</dbReference>
<evidence type="ECO:0000313" key="8">
    <source>
        <dbReference type="Ensembl" id="ENSVKKP00000026796.1"/>
    </source>
</evidence>
<dbReference type="SUPFAM" id="SSF49899">
    <property type="entry name" value="Concanavalin A-like lectins/glucanases"/>
    <property type="match status" value="1"/>
</dbReference>
<dbReference type="Gene3D" id="2.60.40.10">
    <property type="entry name" value="Immunoglobulins"/>
    <property type="match status" value="1"/>
</dbReference>
<dbReference type="SUPFAM" id="SSF49265">
    <property type="entry name" value="Fibronectin type III"/>
    <property type="match status" value="1"/>
</dbReference>
<proteinExistence type="inferred from homology"/>
<dbReference type="PANTHER" id="PTHR24099:SF6">
    <property type="entry name" value="FIBRONECTIN TYPE III AND SPRY DOMAIN-CONTAINING PROTEIN 2"/>
    <property type="match status" value="1"/>
</dbReference>
<dbReference type="Pfam" id="PF00622">
    <property type="entry name" value="SPRY"/>
    <property type="match status" value="1"/>
</dbReference>
<name>A0A8D2LUE4_VARKO</name>
<dbReference type="InterPro" id="IPR003877">
    <property type="entry name" value="SPRY_dom"/>
</dbReference>
<dbReference type="PANTHER" id="PTHR24099">
    <property type="entry name" value="E3 UBIQUITIN-PROTEIN LIGASE TRIM36-RELATED"/>
    <property type="match status" value="1"/>
</dbReference>
<comment type="similarity">
    <text evidence="1">Belongs to the ohanin/vespryn family.</text>
</comment>
<evidence type="ECO:0000256" key="3">
    <source>
        <dbReference type="ARBA" id="ARBA00023054"/>
    </source>
</evidence>
<comment type="function">
    <text evidence="4">Neurotoxin that produces dose-dependent hypolocomotion and hyperalgesia in mice. May directly act on the central nervous system, as it is 6500-fold more potent when administered intracerebroventricularly than intraperitoneal.</text>
</comment>
<dbReference type="Proteomes" id="UP000694545">
    <property type="component" value="Unplaced"/>
</dbReference>
<evidence type="ECO:0000259" key="7">
    <source>
        <dbReference type="PROSITE" id="PS50853"/>
    </source>
</evidence>
<dbReference type="InterPro" id="IPR036116">
    <property type="entry name" value="FN3_sf"/>
</dbReference>
<accession>A0A8D2LUE4</accession>
<feature type="domain" description="Fibronectin type-III" evidence="7">
    <location>
        <begin position="380"/>
        <end position="479"/>
    </location>
</feature>
<protein>
    <submittedName>
        <fullName evidence="8">Fibronectin type III and SPRY domain containing 2</fullName>
    </submittedName>
</protein>
<keyword evidence="2" id="KW-0800">Toxin</keyword>
<dbReference type="Gene3D" id="2.60.120.920">
    <property type="match status" value="1"/>
</dbReference>
<sequence length="663" mass="75088">MATLLFPPSLHIYPQGYTVIPLRVLKIFLMMEPLSEERQTGSPRFYHLELYDSCEDFEIFSEEPFRRRDLAVESRRAQSAEKQAIPDMDSKDQPLGDARGGGEKAHGASEAITDYDKNPLKDTDMYCITCCVPVRALDKHCREHEEHEVMPLASVVEIAKDAFQKNICKLEEQIAHLESFSSHLEEIFITVEEDFARQEQNFEKHYSDLMQTLEQRYEENMQALGEEKKEKLEALYEQLVSCGENLDTCKELTETIEDLDQRENKVDVIKVRSSIVQIIMDEILGTFLEKDVEVDLSMPTDFKARTINVSDIQELMDSVDALPGSLPPCAPVMNSQDPSSATGTSVRVCWSFFSEDLVESYQLYYKRPPRSSAPGRLPSSPLPPVIKRKELQSCEHAALVRWECGNTNPVDSYTAELSRLTDGEDGDMITETIVGIPNCETLIPLEPRHHYLISVRAVNMGGAQRKERSGPLCLLTGTAFTLNEETSHPSLLVLEDGLTIMCHKAETSRNDLSFSENSFTRSIAILGNPIPFRGKHYWEVDVSESVEYSVGVALENVPRDSCLGTSHSSWCMRHTVTLSRHTYEFLNDGRTPDIKITVSPQRIGLLLDYDQGTLSFFNTDIMQHLYTFHGRFQDFVCPCFALGEPGRLRIQNGIALPAYANFY</sequence>
<dbReference type="InterPro" id="IPR003961">
    <property type="entry name" value="FN3_dom"/>
</dbReference>
<dbReference type="OMA" id="GIPNCEV"/>
<keyword evidence="2" id="KW-0528">Neurotoxin</keyword>
<dbReference type="PROSITE" id="PS50188">
    <property type="entry name" value="B302_SPRY"/>
    <property type="match status" value="1"/>
</dbReference>
<dbReference type="PROSITE" id="PS50853">
    <property type="entry name" value="FN3"/>
    <property type="match status" value="1"/>
</dbReference>
<dbReference type="PRINTS" id="PR01407">
    <property type="entry name" value="BUTYPHLNCDUF"/>
</dbReference>
<dbReference type="InterPro" id="IPR050617">
    <property type="entry name" value="E3_ligase_FN3/SPRY"/>
</dbReference>
<feature type="domain" description="B30.2/SPRY" evidence="6">
    <location>
        <begin position="460"/>
        <end position="659"/>
    </location>
</feature>
<feature type="compositionally biased region" description="Basic and acidic residues" evidence="5">
    <location>
        <begin position="88"/>
        <end position="107"/>
    </location>
</feature>
<dbReference type="InterPro" id="IPR013783">
    <property type="entry name" value="Ig-like_fold"/>
</dbReference>
<evidence type="ECO:0000259" key="6">
    <source>
        <dbReference type="PROSITE" id="PS50188"/>
    </source>
</evidence>
<evidence type="ECO:0000256" key="5">
    <source>
        <dbReference type="SAM" id="MobiDB-lite"/>
    </source>
</evidence>
<dbReference type="AlphaFoldDB" id="A0A8D2LUE4"/>
<evidence type="ECO:0000256" key="1">
    <source>
        <dbReference type="ARBA" id="ARBA00009651"/>
    </source>
</evidence>
<dbReference type="InterPro" id="IPR043136">
    <property type="entry name" value="B30.2/SPRY_sf"/>
</dbReference>
<keyword evidence="3" id="KW-0175">Coiled coil</keyword>